<keyword evidence="2" id="KW-0646">Protease inhibitor</keyword>
<evidence type="ECO:0000259" key="5">
    <source>
        <dbReference type="SMART" id="SM00093"/>
    </source>
</evidence>
<dbReference type="InterPro" id="IPR036186">
    <property type="entry name" value="Serpin_sf"/>
</dbReference>
<evidence type="ECO:0000256" key="4">
    <source>
        <dbReference type="RuleBase" id="RU000411"/>
    </source>
</evidence>
<protein>
    <submittedName>
        <fullName evidence="6">Serpin B10</fullName>
    </submittedName>
</protein>
<dbReference type="PROSITE" id="PS00284">
    <property type="entry name" value="SERPIN"/>
    <property type="match status" value="1"/>
</dbReference>
<dbReference type="AlphaFoldDB" id="A0A8D8BP71"/>
<feature type="domain" description="Serpin" evidence="5">
    <location>
        <begin position="1"/>
        <end position="182"/>
    </location>
</feature>
<dbReference type="EMBL" id="HBUE01080008">
    <property type="protein sequence ID" value="CAG6477085.1"/>
    <property type="molecule type" value="Transcribed_RNA"/>
</dbReference>
<evidence type="ECO:0000256" key="2">
    <source>
        <dbReference type="ARBA" id="ARBA00022690"/>
    </source>
</evidence>
<dbReference type="SUPFAM" id="SSF56574">
    <property type="entry name" value="Serpins"/>
    <property type="match status" value="1"/>
</dbReference>
<dbReference type="InterPro" id="IPR023796">
    <property type="entry name" value="Serpin_dom"/>
</dbReference>
<evidence type="ECO:0000256" key="3">
    <source>
        <dbReference type="ARBA" id="ARBA00022900"/>
    </source>
</evidence>
<accession>A0A8D8BP71</accession>
<comment type="similarity">
    <text evidence="1 4">Belongs to the serpin family.</text>
</comment>
<dbReference type="InterPro" id="IPR042185">
    <property type="entry name" value="Serpin_sf_2"/>
</dbReference>
<proteinExistence type="inferred from homology"/>
<dbReference type="Gene3D" id="2.30.39.10">
    <property type="entry name" value="Alpha-1-antitrypsin, domain 1"/>
    <property type="match status" value="1"/>
</dbReference>
<name>A0A8D8BP71_CULPI</name>
<dbReference type="GO" id="GO:0004867">
    <property type="term" value="F:serine-type endopeptidase inhibitor activity"/>
    <property type="evidence" value="ECO:0007669"/>
    <property type="project" value="UniProtKB-KW"/>
</dbReference>
<evidence type="ECO:0000313" key="6">
    <source>
        <dbReference type="EMBL" id="CAG6477085.1"/>
    </source>
</evidence>
<evidence type="ECO:0000256" key="1">
    <source>
        <dbReference type="ARBA" id="ARBA00009500"/>
    </source>
</evidence>
<dbReference type="PANTHER" id="PTHR11461">
    <property type="entry name" value="SERINE PROTEASE INHIBITOR, SERPIN"/>
    <property type="match status" value="1"/>
</dbReference>
<keyword evidence="3" id="KW-0722">Serine protease inhibitor</keyword>
<dbReference type="GO" id="GO:0005615">
    <property type="term" value="C:extracellular space"/>
    <property type="evidence" value="ECO:0007669"/>
    <property type="project" value="InterPro"/>
</dbReference>
<sequence length="184" mass="21155">MMKIKKHFRYCMIEELDSAALKLSYKDSDLSMLILLPNKRDGLSELEEKLLNTNIPDLLSRMRKREVEVLLPAFKIEIDFDLTETLAKLGCGTMFTDRADFSNVIVEKSEPIKVSRIVHKVYIEVKEKGTEAAAATVYRFRSVGIENIKVPPPKFIADHPFYFALLDKHLNLVVFNGRLVNPRQ</sequence>
<dbReference type="SMART" id="SM00093">
    <property type="entry name" value="SERPIN"/>
    <property type="match status" value="1"/>
</dbReference>
<dbReference type="Gene3D" id="3.30.497.10">
    <property type="entry name" value="Antithrombin, subunit I, domain 2"/>
    <property type="match status" value="1"/>
</dbReference>
<reference evidence="6" key="1">
    <citation type="submission" date="2021-05" db="EMBL/GenBank/DDBJ databases">
        <authorList>
            <person name="Alioto T."/>
            <person name="Alioto T."/>
            <person name="Gomez Garrido J."/>
        </authorList>
    </citation>
    <scope>NUCLEOTIDE SEQUENCE</scope>
</reference>
<dbReference type="InterPro" id="IPR023795">
    <property type="entry name" value="Serpin_CS"/>
</dbReference>
<dbReference type="InterPro" id="IPR000215">
    <property type="entry name" value="Serpin_fam"/>
</dbReference>
<organism evidence="6">
    <name type="scientific">Culex pipiens</name>
    <name type="common">House mosquito</name>
    <dbReference type="NCBI Taxonomy" id="7175"/>
    <lineage>
        <taxon>Eukaryota</taxon>
        <taxon>Metazoa</taxon>
        <taxon>Ecdysozoa</taxon>
        <taxon>Arthropoda</taxon>
        <taxon>Hexapoda</taxon>
        <taxon>Insecta</taxon>
        <taxon>Pterygota</taxon>
        <taxon>Neoptera</taxon>
        <taxon>Endopterygota</taxon>
        <taxon>Diptera</taxon>
        <taxon>Nematocera</taxon>
        <taxon>Culicoidea</taxon>
        <taxon>Culicidae</taxon>
        <taxon>Culicinae</taxon>
        <taxon>Culicini</taxon>
        <taxon>Culex</taxon>
        <taxon>Culex</taxon>
    </lineage>
</organism>
<dbReference type="PANTHER" id="PTHR11461:SF211">
    <property type="entry name" value="GH10112P-RELATED"/>
    <property type="match status" value="1"/>
</dbReference>
<dbReference type="InterPro" id="IPR042178">
    <property type="entry name" value="Serpin_sf_1"/>
</dbReference>
<dbReference type="Pfam" id="PF00079">
    <property type="entry name" value="Serpin"/>
    <property type="match status" value="1"/>
</dbReference>